<feature type="active site" description="Proton donor" evidence="2">
    <location>
        <position position="86"/>
    </location>
</feature>
<dbReference type="PANTHER" id="PTHR40588">
    <property type="entry name" value="MRNA INTERFERASE TOXIN YAFQ"/>
    <property type="match status" value="1"/>
</dbReference>
<dbReference type="EMBL" id="JAAGVY010000076">
    <property type="protein sequence ID" value="NEN25747.1"/>
    <property type="molecule type" value="Genomic_DNA"/>
</dbReference>
<evidence type="ECO:0000313" key="4">
    <source>
        <dbReference type="Proteomes" id="UP000486602"/>
    </source>
</evidence>
<dbReference type="SUPFAM" id="SSF143011">
    <property type="entry name" value="RelE-like"/>
    <property type="match status" value="1"/>
</dbReference>
<dbReference type="InterPro" id="IPR035093">
    <property type="entry name" value="RelE/ParE_toxin_dom_sf"/>
</dbReference>
<dbReference type="NCBIfam" id="TIGR02385">
    <property type="entry name" value="RelE_StbE"/>
    <property type="match status" value="1"/>
</dbReference>
<protein>
    <submittedName>
        <fullName evidence="3">Type II toxin-antitoxin system YafQ family toxin</fullName>
    </submittedName>
</protein>
<dbReference type="AlphaFoldDB" id="A0A7K3WVN9"/>
<keyword evidence="4" id="KW-1185">Reference proteome</keyword>
<sequence>MYEIFQTNQFKKDLKTIRKRGLKMELLDLVVTSLVEDGKIYPTYKPHKLKGNYKGYWECHIEPDWLLIWKKDDNLKCIFLTRTGTHSDLFN</sequence>
<keyword evidence="1" id="KW-1277">Toxin-antitoxin system</keyword>
<dbReference type="GO" id="GO:0004521">
    <property type="term" value="F:RNA endonuclease activity"/>
    <property type="evidence" value="ECO:0007669"/>
    <property type="project" value="TreeGrafter"/>
</dbReference>
<dbReference type="Pfam" id="PF15738">
    <property type="entry name" value="YafQ_toxin"/>
    <property type="match status" value="1"/>
</dbReference>
<comment type="caution">
    <text evidence="3">The sequence shown here is derived from an EMBL/GenBank/DDBJ whole genome shotgun (WGS) entry which is preliminary data.</text>
</comment>
<reference evidence="3 4" key="1">
    <citation type="submission" date="2020-02" db="EMBL/GenBank/DDBJ databases">
        <title>Out from the shadows clarifying the taxonomy of the family Cryomorphaceae and related taxa by utilizing the GTDB taxonomic framework.</title>
        <authorList>
            <person name="Bowman J.P."/>
        </authorList>
    </citation>
    <scope>NUCLEOTIDE SEQUENCE [LARGE SCALE GENOMIC DNA]</scope>
    <source>
        <strain evidence="3 4">QSSC 1-22</strain>
    </source>
</reference>
<accession>A0A7K3WVN9</accession>
<dbReference type="PANTHER" id="PTHR40588:SF1">
    <property type="entry name" value="MRNA INTERFERASE TOXIN YAFQ"/>
    <property type="match status" value="1"/>
</dbReference>
<evidence type="ECO:0000313" key="3">
    <source>
        <dbReference type="EMBL" id="NEN25747.1"/>
    </source>
</evidence>
<dbReference type="Proteomes" id="UP000486602">
    <property type="component" value="Unassembled WGS sequence"/>
</dbReference>
<dbReference type="GO" id="GO:0006402">
    <property type="term" value="P:mRNA catabolic process"/>
    <property type="evidence" value="ECO:0007669"/>
    <property type="project" value="TreeGrafter"/>
</dbReference>
<dbReference type="InterPro" id="IPR007712">
    <property type="entry name" value="RelE/ParE_toxin"/>
</dbReference>
<evidence type="ECO:0000256" key="2">
    <source>
        <dbReference type="PIRSR" id="PIRSR006156-1"/>
    </source>
</evidence>
<proteinExistence type="predicted"/>
<organism evidence="3 4">
    <name type="scientific">Cryomorpha ignava</name>
    <dbReference type="NCBI Taxonomy" id="101383"/>
    <lineage>
        <taxon>Bacteria</taxon>
        <taxon>Pseudomonadati</taxon>
        <taxon>Bacteroidota</taxon>
        <taxon>Flavobacteriia</taxon>
        <taxon>Flavobacteriales</taxon>
        <taxon>Cryomorphaceae</taxon>
        <taxon>Cryomorpha</taxon>
    </lineage>
</organism>
<dbReference type="Gene3D" id="3.30.2310.20">
    <property type="entry name" value="RelE-like"/>
    <property type="match status" value="1"/>
</dbReference>
<dbReference type="GO" id="GO:0006415">
    <property type="term" value="P:translational termination"/>
    <property type="evidence" value="ECO:0007669"/>
    <property type="project" value="TreeGrafter"/>
</dbReference>
<evidence type="ECO:0000256" key="1">
    <source>
        <dbReference type="ARBA" id="ARBA00022649"/>
    </source>
</evidence>
<dbReference type="PIRSF" id="PIRSF006156">
    <property type="entry name" value="YafQ"/>
    <property type="match status" value="1"/>
</dbReference>
<dbReference type="RefSeq" id="WP_163287193.1">
    <property type="nucleotide sequence ID" value="NZ_JAAGVY010000076.1"/>
</dbReference>
<name>A0A7K3WVN9_9FLAO</name>
<dbReference type="InterPro" id="IPR004386">
    <property type="entry name" value="Toxin_YafQ-like"/>
</dbReference>
<gene>
    <name evidence="3" type="ORF">G3O08_19845</name>
</gene>